<feature type="region of interest" description="Disordered" evidence="1">
    <location>
        <begin position="133"/>
        <end position="196"/>
    </location>
</feature>
<organism evidence="2 3">
    <name type="scientific">Panaeolus cyanescens</name>
    <dbReference type="NCBI Taxonomy" id="181874"/>
    <lineage>
        <taxon>Eukaryota</taxon>
        <taxon>Fungi</taxon>
        <taxon>Dikarya</taxon>
        <taxon>Basidiomycota</taxon>
        <taxon>Agaricomycotina</taxon>
        <taxon>Agaricomycetes</taxon>
        <taxon>Agaricomycetidae</taxon>
        <taxon>Agaricales</taxon>
        <taxon>Agaricineae</taxon>
        <taxon>Galeropsidaceae</taxon>
        <taxon>Panaeolus</taxon>
    </lineage>
</organism>
<name>A0A409XA40_9AGAR</name>
<proteinExistence type="predicted"/>
<evidence type="ECO:0000313" key="3">
    <source>
        <dbReference type="Proteomes" id="UP000284842"/>
    </source>
</evidence>
<dbReference type="EMBL" id="NHTK01004233">
    <property type="protein sequence ID" value="PPQ87591.1"/>
    <property type="molecule type" value="Genomic_DNA"/>
</dbReference>
<feature type="compositionally biased region" description="Basic and acidic residues" evidence="1">
    <location>
        <begin position="142"/>
        <end position="152"/>
    </location>
</feature>
<accession>A0A409XA40</accession>
<dbReference type="Proteomes" id="UP000284842">
    <property type="component" value="Unassembled WGS sequence"/>
</dbReference>
<feature type="non-terminal residue" evidence="2">
    <location>
        <position position="196"/>
    </location>
</feature>
<gene>
    <name evidence="2" type="ORF">CVT24_011814</name>
</gene>
<sequence>MDLLPAAPSYKDVKKMEEFCRTFILGGFQIRGPDDLEEAMLQLNILASIRTVLQGYNLKLAEMSATRLRELSCPQSIRYFIFHPWLGKVALALRSGLRDARKTGKPYAQILDGKLFQECRANIRKKDISENDVVDGSTVSGESEKEKDKPEQADIAGYDHPGSDNGTLDVETLGEDGRSEQSTNKRSRDGQRMSFQ</sequence>
<evidence type="ECO:0000256" key="1">
    <source>
        <dbReference type="SAM" id="MobiDB-lite"/>
    </source>
</evidence>
<keyword evidence="3" id="KW-1185">Reference proteome</keyword>
<protein>
    <submittedName>
        <fullName evidence="2">Uncharacterized protein</fullName>
    </submittedName>
</protein>
<dbReference type="InParanoid" id="A0A409XA40"/>
<feature type="compositionally biased region" description="Basic and acidic residues" evidence="1">
    <location>
        <begin position="186"/>
        <end position="196"/>
    </location>
</feature>
<reference evidence="2 3" key="1">
    <citation type="journal article" date="2018" name="Evol. Lett.">
        <title>Horizontal gene cluster transfer increased hallucinogenic mushroom diversity.</title>
        <authorList>
            <person name="Reynolds H.T."/>
            <person name="Vijayakumar V."/>
            <person name="Gluck-Thaler E."/>
            <person name="Korotkin H.B."/>
            <person name="Matheny P.B."/>
            <person name="Slot J.C."/>
        </authorList>
    </citation>
    <scope>NUCLEOTIDE SEQUENCE [LARGE SCALE GENOMIC DNA]</scope>
    <source>
        <strain evidence="2 3">2629</strain>
    </source>
</reference>
<evidence type="ECO:0000313" key="2">
    <source>
        <dbReference type="EMBL" id="PPQ87591.1"/>
    </source>
</evidence>
<dbReference type="AlphaFoldDB" id="A0A409XA40"/>
<comment type="caution">
    <text evidence="2">The sequence shown here is derived from an EMBL/GenBank/DDBJ whole genome shotgun (WGS) entry which is preliminary data.</text>
</comment>